<feature type="domain" description="Major facilitator superfamily (MFS) profile" evidence="10">
    <location>
        <begin position="214"/>
        <end position="402"/>
    </location>
</feature>
<evidence type="ECO:0000313" key="12">
    <source>
        <dbReference type="Proteomes" id="UP000763557"/>
    </source>
</evidence>
<evidence type="ECO:0000256" key="5">
    <source>
        <dbReference type="ARBA" id="ARBA00022597"/>
    </source>
</evidence>
<keyword evidence="8 9" id="KW-0472">Membrane</keyword>
<dbReference type="PANTHER" id="PTHR23535:SF2">
    <property type="entry name" value="SUGAR EFFLUX TRANSPORTER A-RELATED"/>
    <property type="match status" value="1"/>
</dbReference>
<accession>A0ABX2F2F5</accession>
<dbReference type="RefSeq" id="WP_312872643.1">
    <property type="nucleotide sequence ID" value="NZ_CBCSGW010000031.1"/>
</dbReference>
<evidence type="ECO:0000256" key="3">
    <source>
        <dbReference type="ARBA" id="ARBA00022448"/>
    </source>
</evidence>
<feature type="transmembrane region" description="Helical" evidence="9">
    <location>
        <begin position="170"/>
        <end position="191"/>
    </location>
</feature>
<proteinExistence type="inferred from homology"/>
<feature type="transmembrane region" description="Helical" evidence="9">
    <location>
        <begin position="141"/>
        <end position="158"/>
    </location>
</feature>
<organism evidence="11 12">
    <name type="scientific">Kibdelosporangium persicum</name>
    <dbReference type="NCBI Taxonomy" id="2698649"/>
    <lineage>
        <taxon>Bacteria</taxon>
        <taxon>Bacillati</taxon>
        <taxon>Actinomycetota</taxon>
        <taxon>Actinomycetes</taxon>
        <taxon>Pseudonocardiales</taxon>
        <taxon>Pseudonocardiaceae</taxon>
        <taxon>Kibdelosporangium</taxon>
    </lineage>
</organism>
<dbReference type="Gene3D" id="1.20.1250.20">
    <property type="entry name" value="MFS general substrate transporter like domains"/>
    <property type="match status" value="2"/>
</dbReference>
<evidence type="ECO:0000256" key="2">
    <source>
        <dbReference type="ARBA" id="ARBA00006523"/>
    </source>
</evidence>
<dbReference type="SUPFAM" id="SSF103473">
    <property type="entry name" value="MFS general substrate transporter"/>
    <property type="match status" value="1"/>
</dbReference>
<comment type="similarity">
    <text evidence="2">Belongs to the major facilitator superfamily. Set transporter family.</text>
</comment>
<feature type="transmembrane region" description="Helical" evidence="9">
    <location>
        <begin position="218"/>
        <end position="241"/>
    </location>
</feature>
<evidence type="ECO:0000256" key="7">
    <source>
        <dbReference type="ARBA" id="ARBA00022989"/>
    </source>
</evidence>
<feature type="transmembrane region" description="Helical" evidence="9">
    <location>
        <begin position="107"/>
        <end position="129"/>
    </location>
</feature>
<dbReference type="InterPro" id="IPR011701">
    <property type="entry name" value="MFS"/>
</dbReference>
<feature type="transmembrane region" description="Helical" evidence="9">
    <location>
        <begin position="306"/>
        <end position="328"/>
    </location>
</feature>
<keyword evidence="12" id="KW-1185">Reference proteome</keyword>
<feature type="transmembrane region" description="Helical" evidence="9">
    <location>
        <begin position="47"/>
        <end position="71"/>
    </location>
</feature>
<evidence type="ECO:0000256" key="9">
    <source>
        <dbReference type="SAM" id="Phobius"/>
    </source>
</evidence>
<evidence type="ECO:0000256" key="1">
    <source>
        <dbReference type="ARBA" id="ARBA00004651"/>
    </source>
</evidence>
<dbReference type="InterPro" id="IPR020846">
    <property type="entry name" value="MFS_dom"/>
</dbReference>
<evidence type="ECO:0000313" key="11">
    <source>
        <dbReference type="EMBL" id="NRN65514.1"/>
    </source>
</evidence>
<protein>
    <submittedName>
        <fullName evidence="11">Sugar efflux transporter SetB</fullName>
    </submittedName>
</protein>
<dbReference type="CDD" id="cd17471">
    <property type="entry name" value="MFS_Set"/>
    <property type="match status" value="1"/>
</dbReference>
<comment type="subcellular location">
    <subcellularLocation>
        <location evidence="1">Cell membrane</location>
        <topology evidence="1">Multi-pass membrane protein</topology>
    </subcellularLocation>
</comment>
<feature type="transmembrane region" description="Helical" evidence="9">
    <location>
        <begin position="16"/>
        <end position="41"/>
    </location>
</feature>
<feature type="transmembrane region" description="Helical" evidence="9">
    <location>
        <begin position="340"/>
        <end position="361"/>
    </location>
</feature>
<dbReference type="EMBL" id="JAAATY010000006">
    <property type="protein sequence ID" value="NRN65514.1"/>
    <property type="molecule type" value="Genomic_DNA"/>
</dbReference>
<evidence type="ECO:0000256" key="4">
    <source>
        <dbReference type="ARBA" id="ARBA00022475"/>
    </source>
</evidence>
<keyword evidence="7 9" id="KW-1133">Transmembrane helix</keyword>
<gene>
    <name evidence="11" type="ORF">GC106_27250</name>
</gene>
<feature type="transmembrane region" description="Helical" evidence="9">
    <location>
        <begin position="367"/>
        <end position="386"/>
    </location>
</feature>
<comment type="caution">
    <text evidence="11">The sequence shown here is derived from an EMBL/GenBank/DDBJ whole genome shotgun (WGS) entry which is preliminary data.</text>
</comment>
<name>A0ABX2F2F5_9PSEU</name>
<feature type="transmembrane region" description="Helical" evidence="9">
    <location>
        <begin position="253"/>
        <end position="274"/>
    </location>
</feature>
<keyword evidence="3" id="KW-0813">Transport</keyword>
<keyword evidence="4" id="KW-1003">Cell membrane</keyword>
<sequence>MTTASAVRPSLNIRSLLPLASVSLFVGTAMSLSMPFMALFITDELRAGPAALGVFMFASPMAGLVIGTLLGRWSDSRAIRRNLLVAGGAAGTAGFAVFTVVREYWLLLIVSITLLAIAGSVLSQMFAYAHQFMERTNAGKAPFAVSILRTVLSLAWVGGPPLGAVIVSKASFEGLFIASAAFYLAVALVTVRLPELGVTHTATEDNIERGALRRQMSLAIVGFVLLQGGSALGVNAMPLFITDVLHGSPGDAGLVLGLCAALEIPLILWFGTLATKYDQHLIILLGASVALAYQGIMLATTAVWQIAAAQVLSAIVISAVMGVGITYFQSLAPDRPGFASTMYGNTLTLGVMVAGPLLGVAQEFGYRTAYAMALGLSILGIIALLLGRTRVRPRSAVAPTVR</sequence>
<evidence type="ECO:0000256" key="6">
    <source>
        <dbReference type="ARBA" id="ARBA00022692"/>
    </source>
</evidence>
<dbReference type="Proteomes" id="UP000763557">
    <property type="component" value="Unassembled WGS sequence"/>
</dbReference>
<reference evidence="11 12" key="1">
    <citation type="submission" date="2020-01" db="EMBL/GenBank/DDBJ databases">
        <title>Kibdelosporangium persica a novel Actinomycetes from a hot desert in Iran.</title>
        <authorList>
            <person name="Safaei N."/>
            <person name="Zaburannyi N."/>
            <person name="Mueller R."/>
            <person name="Wink J."/>
        </authorList>
    </citation>
    <scope>NUCLEOTIDE SEQUENCE [LARGE SCALE GENOMIC DNA]</scope>
    <source>
        <strain evidence="11 12">4NS15</strain>
    </source>
</reference>
<dbReference type="Pfam" id="PF07690">
    <property type="entry name" value="MFS_1"/>
    <property type="match status" value="2"/>
</dbReference>
<keyword evidence="6 9" id="KW-0812">Transmembrane</keyword>
<dbReference type="PROSITE" id="PS50850">
    <property type="entry name" value="MFS"/>
    <property type="match status" value="1"/>
</dbReference>
<feature type="transmembrane region" description="Helical" evidence="9">
    <location>
        <begin position="83"/>
        <end position="101"/>
    </location>
</feature>
<dbReference type="InterPro" id="IPR036259">
    <property type="entry name" value="MFS_trans_sf"/>
</dbReference>
<keyword evidence="5" id="KW-0762">Sugar transport</keyword>
<dbReference type="PANTHER" id="PTHR23535">
    <property type="entry name" value="SUGAR EFFLUX TRANSPORTER A-RELATED"/>
    <property type="match status" value="1"/>
</dbReference>
<evidence type="ECO:0000256" key="8">
    <source>
        <dbReference type="ARBA" id="ARBA00023136"/>
    </source>
</evidence>
<evidence type="ECO:0000259" key="10">
    <source>
        <dbReference type="PROSITE" id="PS50850"/>
    </source>
</evidence>
<feature type="transmembrane region" description="Helical" evidence="9">
    <location>
        <begin position="281"/>
        <end position="300"/>
    </location>
</feature>